<reference evidence="1" key="1">
    <citation type="submission" date="2019-03" db="EMBL/GenBank/DDBJ databases">
        <authorList>
            <person name="Hao L."/>
        </authorList>
    </citation>
    <scope>NUCLEOTIDE SEQUENCE</scope>
</reference>
<dbReference type="InterPro" id="IPR003737">
    <property type="entry name" value="GlcNAc_PI_deacetylase-related"/>
</dbReference>
<evidence type="ECO:0000313" key="1">
    <source>
        <dbReference type="EMBL" id="VFU12402.1"/>
    </source>
</evidence>
<protein>
    <submittedName>
        <fullName evidence="1">N-acetylglucosaminyl deacetylase, LmbE family</fullName>
    </submittedName>
</protein>
<dbReference type="SUPFAM" id="SSF102588">
    <property type="entry name" value="LmbE-like"/>
    <property type="match status" value="1"/>
</dbReference>
<gene>
    <name evidence="1" type="ORF">SCFA_1730005</name>
</gene>
<proteinExistence type="predicted"/>
<accession>A0A485LW70</accession>
<dbReference type="Pfam" id="PF02585">
    <property type="entry name" value="PIG-L"/>
    <property type="match status" value="1"/>
</dbReference>
<name>A0A485LW70_9ZZZZ</name>
<sequence>MFKRILVLAPHTDDGELGCGGAVARFLEEGREVYQAVFSAAARSLPEGLPSDTLVREWATATSTLGIPAGNLVRYDFPVREFPARRQEILENLIILRRELDPDLVLLPSLEDLHQDHRTIAREGIRAFKQVSVLGYELPWNNLEFRNNCFIILQESHLQKKAAALACYRSQSHRKYCRKEFVLNLAGIRGAQIGADFAELFNLIRLVIK</sequence>
<dbReference type="AlphaFoldDB" id="A0A485LW70"/>
<dbReference type="GO" id="GO:0016811">
    <property type="term" value="F:hydrolase activity, acting on carbon-nitrogen (but not peptide) bonds, in linear amides"/>
    <property type="evidence" value="ECO:0007669"/>
    <property type="project" value="TreeGrafter"/>
</dbReference>
<dbReference type="EMBL" id="CAADRN010000083">
    <property type="protein sequence ID" value="VFU12402.1"/>
    <property type="molecule type" value="Genomic_DNA"/>
</dbReference>
<dbReference type="Gene3D" id="3.40.50.10320">
    <property type="entry name" value="LmbE-like"/>
    <property type="match status" value="1"/>
</dbReference>
<dbReference type="PANTHER" id="PTHR12993:SF29">
    <property type="entry name" value="BLR3841 PROTEIN"/>
    <property type="match status" value="1"/>
</dbReference>
<dbReference type="PANTHER" id="PTHR12993">
    <property type="entry name" value="N-ACETYLGLUCOSAMINYL-PHOSPHATIDYLINOSITOL DE-N-ACETYLASE-RELATED"/>
    <property type="match status" value="1"/>
</dbReference>
<organism evidence="1">
    <name type="scientific">anaerobic digester metagenome</name>
    <dbReference type="NCBI Taxonomy" id="1263854"/>
    <lineage>
        <taxon>unclassified sequences</taxon>
        <taxon>metagenomes</taxon>
        <taxon>ecological metagenomes</taxon>
    </lineage>
</organism>
<dbReference type="InterPro" id="IPR024078">
    <property type="entry name" value="LmbE-like_dom_sf"/>
</dbReference>